<dbReference type="SUPFAM" id="SSF56317">
    <property type="entry name" value="Carbon-nitrogen hydrolase"/>
    <property type="match status" value="1"/>
</dbReference>
<gene>
    <name evidence="3" type="ORF">JOC48_004011</name>
</gene>
<accession>A0ABS2N5P2</accession>
<dbReference type="Pfam" id="PF00795">
    <property type="entry name" value="CN_hydrolase"/>
    <property type="match status" value="1"/>
</dbReference>
<reference evidence="3 4" key="1">
    <citation type="submission" date="2021-01" db="EMBL/GenBank/DDBJ databases">
        <title>Genomic Encyclopedia of Type Strains, Phase IV (KMG-IV): sequencing the most valuable type-strain genomes for metagenomic binning, comparative biology and taxonomic classification.</title>
        <authorList>
            <person name="Goeker M."/>
        </authorList>
    </citation>
    <scope>NUCLEOTIDE SEQUENCE [LARGE SCALE GENOMIC DNA]</scope>
    <source>
        <strain evidence="3 4">DSM 23711</strain>
    </source>
</reference>
<proteinExistence type="predicted"/>
<dbReference type="InterPro" id="IPR036526">
    <property type="entry name" value="C-N_Hydrolase_sf"/>
</dbReference>
<dbReference type="InterPro" id="IPR003010">
    <property type="entry name" value="C-N_Hydrolase"/>
</dbReference>
<dbReference type="PANTHER" id="PTHR43674">
    <property type="entry name" value="NITRILASE C965.09-RELATED"/>
    <property type="match status" value="1"/>
</dbReference>
<evidence type="ECO:0000313" key="3">
    <source>
        <dbReference type="EMBL" id="MBM7573447.1"/>
    </source>
</evidence>
<evidence type="ECO:0000313" key="4">
    <source>
        <dbReference type="Proteomes" id="UP001296943"/>
    </source>
</evidence>
<feature type="domain" description="CN hydrolase" evidence="2">
    <location>
        <begin position="4"/>
        <end position="246"/>
    </location>
</feature>
<sequence length="268" mass="30424">MRSAKLSLVQFQSILYDLDKNIEKAISYIDKAKEKHADLVIFPELFLSGYNPDMVSQQYFDYAININENSRLLSTFKNKAKENSINLIVPLSTYKALPGVIYNSAIVIDRNGEVIGCYDKTHLWAGERNHFRHGDDYPVFDLDIGRVGIMICYDGGFPEVSRNLALAGAELILCPSAFPIQDKDMWDIYFKARALENTCFTIGVNRVGEEGSIHLFGNNKVVNPRGEVLLDAPIDAEDMQLVEVDLNSIKKYRKDIPFLRDRKIAYSL</sequence>
<dbReference type="PROSITE" id="PS50263">
    <property type="entry name" value="CN_HYDROLASE"/>
    <property type="match status" value="1"/>
</dbReference>
<dbReference type="PANTHER" id="PTHR43674:SF16">
    <property type="entry name" value="CARBON-NITROGEN FAMILY, PUTATIVE (AFU_ORTHOLOGUE AFUA_5G02350)-RELATED"/>
    <property type="match status" value="1"/>
</dbReference>
<dbReference type="EMBL" id="JAFBDR010000033">
    <property type="protein sequence ID" value="MBM7573447.1"/>
    <property type="molecule type" value="Genomic_DNA"/>
</dbReference>
<organism evidence="3 4">
    <name type="scientific">Aquibacillus albus</name>
    <dbReference type="NCBI Taxonomy" id="1168171"/>
    <lineage>
        <taxon>Bacteria</taxon>
        <taxon>Bacillati</taxon>
        <taxon>Bacillota</taxon>
        <taxon>Bacilli</taxon>
        <taxon>Bacillales</taxon>
        <taxon>Bacillaceae</taxon>
        <taxon>Aquibacillus</taxon>
    </lineage>
</organism>
<name>A0ABS2N5P2_9BACI</name>
<protein>
    <submittedName>
        <fullName evidence="3">Amidohydrolase</fullName>
    </submittedName>
</protein>
<dbReference type="Gene3D" id="3.60.110.10">
    <property type="entry name" value="Carbon-nitrogen hydrolase"/>
    <property type="match status" value="1"/>
</dbReference>
<keyword evidence="1" id="KW-0378">Hydrolase</keyword>
<dbReference type="RefSeq" id="WP_204502092.1">
    <property type="nucleotide sequence ID" value="NZ_JAFBDR010000033.1"/>
</dbReference>
<dbReference type="InterPro" id="IPR050345">
    <property type="entry name" value="Aliph_Amidase/BUP"/>
</dbReference>
<evidence type="ECO:0000256" key="1">
    <source>
        <dbReference type="ARBA" id="ARBA00022801"/>
    </source>
</evidence>
<evidence type="ECO:0000259" key="2">
    <source>
        <dbReference type="PROSITE" id="PS50263"/>
    </source>
</evidence>
<keyword evidence="4" id="KW-1185">Reference proteome</keyword>
<dbReference type="Proteomes" id="UP001296943">
    <property type="component" value="Unassembled WGS sequence"/>
</dbReference>
<comment type="caution">
    <text evidence="3">The sequence shown here is derived from an EMBL/GenBank/DDBJ whole genome shotgun (WGS) entry which is preliminary data.</text>
</comment>